<dbReference type="Proteomes" id="UP000095284">
    <property type="component" value="Unplaced"/>
</dbReference>
<organism evidence="1 2">
    <name type="scientific">Bursaphelenchus xylophilus</name>
    <name type="common">Pinewood nematode worm</name>
    <name type="synonym">Aphelenchoides xylophilus</name>
    <dbReference type="NCBI Taxonomy" id="6326"/>
    <lineage>
        <taxon>Eukaryota</taxon>
        <taxon>Metazoa</taxon>
        <taxon>Ecdysozoa</taxon>
        <taxon>Nematoda</taxon>
        <taxon>Chromadorea</taxon>
        <taxon>Rhabditida</taxon>
        <taxon>Tylenchina</taxon>
        <taxon>Tylenchomorpha</taxon>
        <taxon>Aphelenchoidea</taxon>
        <taxon>Aphelenchoididae</taxon>
        <taxon>Bursaphelenchus</taxon>
    </lineage>
</organism>
<accession>A0A1I7SPT0</accession>
<evidence type="ECO:0000313" key="1">
    <source>
        <dbReference type="Proteomes" id="UP000095284"/>
    </source>
</evidence>
<name>A0A1I7SPT0_BURXY</name>
<sequence length="76" mass="8889">MLSCCQFSEGVYCMRVEKYGPNVRDLRKGQPSTGFAIGNQGKCLLRQERPRYVSGICHRYIKESAFYVKKDRDTYR</sequence>
<evidence type="ECO:0000313" key="2">
    <source>
        <dbReference type="WBParaSite" id="BXY_1507300.1"/>
    </source>
</evidence>
<protein>
    <submittedName>
        <fullName evidence="2">DNA-directed RNA polymerase</fullName>
    </submittedName>
</protein>
<dbReference type="WBParaSite" id="BXY_1507300.1">
    <property type="protein sequence ID" value="BXY_1507300.1"/>
    <property type="gene ID" value="BXY_1507300"/>
</dbReference>
<proteinExistence type="predicted"/>
<dbReference type="AlphaFoldDB" id="A0A1I7SPT0"/>
<reference evidence="2" key="1">
    <citation type="submission" date="2016-11" db="UniProtKB">
        <authorList>
            <consortium name="WormBaseParasite"/>
        </authorList>
    </citation>
    <scope>IDENTIFICATION</scope>
</reference>